<gene>
    <name evidence="1" type="ORF">F8C76_10240</name>
</gene>
<dbReference type="RefSeq" id="WP_152131654.1">
    <property type="nucleotide sequence ID" value="NZ_WELG01000002.1"/>
</dbReference>
<dbReference type="OrthoDB" id="1454196at2"/>
<name>A0A6I1DWP0_9FLAO</name>
<dbReference type="AlphaFoldDB" id="A0A6I1DWP0"/>
<comment type="caution">
    <text evidence="1">The sequence shown here is derived from an EMBL/GenBank/DDBJ whole genome shotgun (WGS) entry which is preliminary data.</text>
</comment>
<evidence type="ECO:0000313" key="1">
    <source>
        <dbReference type="EMBL" id="KAB7528241.1"/>
    </source>
</evidence>
<reference evidence="1 2" key="1">
    <citation type="submission" date="2019-10" db="EMBL/GenBank/DDBJ databases">
        <title>Muricauda olearia CL-SS4 JCM15563 genome.</title>
        <authorList>
            <person name="Liu L."/>
        </authorList>
    </citation>
    <scope>NUCLEOTIDE SEQUENCE [LARGE SCALE GENOMIC DNA]</scope>
    <source>
        <strain evidence="1 2">CL-SS4</strain>
    </source>
</reference>
<sequence length="236" mass="28275">MGKQIYTYRFPKGEFDALNECCIEYPKIKDFWDNENKNSYPFAEYTSDLIDQLNSIVKNNDKKLAAIKGTGIIGQLSNFHFTKELELYQILNWCPNDERMLMLLRYMDRLTDEEYWKQLKESYTTQDYVSIPYEELEYMFLAERSFKENIMDKDEKKLLDSLPELVTVYRAMSIEEAKSGKYRLSWTLDMKVAEKFEERNKMNYDSQMTITKLEIPKKDIIAVFLDRSEQEVIYIQ</sequence>
<proteinExistence type="predicted"/>
<protein>
    <submittedName>
        <fullName evidence="1">Uncharacterized protein</fullName>
    </submittedName>
</protein>
<accession>A0A6I1DWP0</accession>
<dbReference type="Proteomes" id="UP000429785">
    <property type="component" value="Unassembled WGS sequence"/>
</dbReference>
<dbReference type="EMBL" id="WELG01000002">
    <property type="protein sequence ID" value="KAB7528241.1"/>
    <property type="molecule type" value="Genomic_DNA"/>
</dbReference>
<organism evidence="1 2">
    <name type="scientific">Flagellimonas olearia</name>
    <dbReference type="NCBI Taxonomy" id="552546"/>
    <lineage>
        <taxon>Bacteria</taxon>
        <taxon>Pseudomonadati</taxon>
        <taxon>Bacteroidota</taxon>
        <taxon>Flavobacteriia</taxon>
        <taxon>Flavobacteriales</taxon>
        <taxon>Flavobacteriaceae</taxon>
        <taxon>Flagellimonas</taxon>
    </lineage>
</organism>
<evidence type="ECO:0000313" key="2">
    <source>
        <dbReference type="Proteomes" id="UP000429785"/>
    </source>
</evidence>